<dbReference type="Proteomes" id="UP000588068">
    <property type="component" value="Unassembled WGS sequence"/>
</dbReference>
<keyword evidence="1" id="KW-0732">Signal</keyword>
<organism evidence="3 4">
    <name type="scientific">Povalibacter uvarum</name>
    <dbReference type="NCBI Taxonomy" id="732238"/>
    <lineage>
        <taxon>Bacteria</taxon>
        <taxon>Pseudomonadati</taxon>
        <taxon>Pseudomonadota</taxon>
        <taxon>Gammaproteobacteria</taxon>
        <taxon>Steroidobacterales</taxon>
        <taxon>Steroidobacteraceae</taxon>
        <taxon>Povalibacter</taxon>
    </lineage>
</organism>
<dbReference type="InterPro" id="IPR038142">
    <property type="entry name" value="Cytochrome_P460_sp"/>
</dbReference>
<dbReference type="RefSeq" id="WP_184335757.1">
    <property type="nucleotide sequence ID" value="NZ_JACHHZ010000007.1"/>
</dbReference>
<feature type="signal peptide" evidence="1">
    <location>
        <begin position="1"/>
        <end position="24"/>
    </location>
</feature>
<dbReference type="EMBL" id="JACHHZ010000007">
    <property type="protein sequence ID" value="MBB6096374.1"/>
    <property type="molecule type" value="Genomic_DNA"/>
</dbReference>
<evidence type="ECO:0000313" key="4">
    <source>
        <dbReference type="Proteomes" id="UP000588068"/>
    </source>
</evidence>
<name>A0A841HUP4_9GAMM</name>
<dbReference type="Pfam" id="PF16694">
    <property type="entry name" value="Cytochrome_P460"/>
    <property type="match status" value="1"/>
</dbReference>
<keyword evidence="4" id="KW-1185">Reference proteome</keyword>
<evidence type="ECO:0000313" key="3">
    <source>
        <dbReference type="EMBL" id="MBB6096374.1"/>
    </source>
</evidence>
<dbReference type="CDD" id="cd20752">
    <property type="entry name" value="cyt_c'_beta"/>
    <property type="match status" value="1"/>
</dbReference>
<protein>
    <recommendedName>
        <fullName evidence="2">Cytochrome P460 domain-containing protein</fullName>
    </recommendedName>
</protein>
<dbReference type="InterPro" id="IPR032033">
    <property type="entry name" value="Cytochrome_P460"/>
</dbReference>
<comment type="caution">
    <text evidence="3">The sequence shown here is derived from an EMBL/GenBank/DDBJ whole genome shotgun (WGS) entry which is preliminary data.</text>
</comment>
<dbReference type="Gene3D" id="3.50.70.20">
    <property type="entry name" value="Cytochrome P460"/>
    <property type="match status" value="1"/>
</dbReference>
<evidence type="ECO:0000259" key="2">
    <source>
        <dbReference type="Pfam" id="PF16694"/>
    </source>
</evidence>
<reference evidence="3 4" key="1">
    <citation type="submission" date="2020-08" db="EMBL/GenBank/DDBJ databases">
        <title>Genomic Encyclopedia of Type Strains, Phase IV (KMG-IV): sequencing the most valuable type-strain genomes for metagenomic binning, comparative biology and taxonomic classification.</title>
        <authorList>
            <person name="Goeker M."/>
        </authorList>
    </citation>
    <scope>NUCLEOTIDE SEQUENCE [LARGE SCALE GENOMIC DNA]</scope>
    <source>
        <strain evidence="3 4">DSM 26723</strain>
    </source>
</reference>
<gene>
    <name evidence="3" type="ORF">HNQ60_005296</name>
</gene>
<accession>A0A841HUP4</accession>
<feature type="chain" id="PRO_5032565417" description="Cytochrome P460 domain-containing protein" evidence="1">
    <location>
        <begin position="25"/>
        <end position="162"/>
    </location>
</feature>
<proteinExistence type="predicted"/>
<sequence length="162" mass="18047">MKRPAVVLVALAIGAFCAGQFALADEEAVPYPENFRAWSHVKSGVIGPQHANFSSMGGIHHVYANPRAMDGYRTRQFPEGSVIVFEWLEWAEKNGSIEEGPRRQVDVMVKDSQRYASTGGWGFQRFVKDSKTELAASPTPQQCFACHDKLKVDGLVLSKYRE</sequence>
<evidence type="ECO:0000256" key="1">
    <source>
        <dbReference type="SAM" id="SignalP"/>
    </source>
</evidence>
<feature type="domain" description="Cytochrome P460" evidence="2">
    <location>
        <begin position="32"/>
        <end position="153"/>
    </location>
</feature>
<dbReference type="AlphaFoldDB" id="A0A841HUP4"/>